<reference evidence="2" key="1">
    <citation type="submission" date="2013-09" db="EMBL/GenBank/DDBJ databases">
        <title>Corchorus olitorius genome sequencing.</title>
        <authorList>
            <person name="Alam M."/>
            <person name="Haque M.S."/>
            <person name="Islam M.S."/>
            <person name="Emdad E.M."/>
            <person name="Islam M.M."/>
            <person name="Ahmed B."/>
            <person name="Halim A."/>
            <person name="Hossen Q.M.M."/>
            <person name="Hossain M.Z."/>
            <person name="Ahmed R."/>
            <person name="Khan M.M."/>
            <person name="Islam R."/>
            <person name="Rashid M.M."/>
            <person name="Khan S.A."/>
            <person name="Rahman M.S."/>
            <person name="Alam M."/>
            <person name="Yahiya A.S."/>
            <person name="Khan M.S."/>
            <person name="Azam M.S."/>
            <person name="Haque T."/>
            <person name="Lashkar M.Z.H."/>
            <person name="Akhand A.I."/>
            <person name="Morshed G."/>
            <person name="Roy S."/>
            <person name="Uddin K.S."/>
            <person name="Rabeya T."/>
            <person name="Hossain A.S."/>
            <person name="Chowdhury A."/>
            <person name="Snigdha A.R."/>
            <person name="Mortoza M.S."/>
            <person name="Matin S.A."/>
            <person name="Hoque S.M.E."/>
            <person name="Islam M.K."/>
            <person name="Roy D.K."/>
            <person name="Haider R."/>
            <person name="Moosa M.M."/>
            <person name="Elias S.M."/>
            <person name="Hasan A.M."/>
            <person name="Jahan S."/>
            <person name="Shafiuddin M."/>
            <person name="Mahmood N."/>
            <person name="Shommy N.S."/>
        </authorList>
    </citation>
    <scope>NUCLEOTIDE SEQUENCE [LARGE SCALE GENOMIC DNA]</scope>
    <source>
        <strain evidence="2">cv. O-4</strain>
    </source>
</reference>
<proteinExistence type="predicted"/>
<dbReference type="AlphaFoldDB" id="A0A1R3L223"/>
<organism evidence="1 2">
    <name type="scientific">Corchorus olitorius</name>
    <dbReference type="NCBI Taxonomy" id="93759"/>
    <lineage>
        <taxon>Eukaryota</taxon>
        <taxon>Viridiplantae</taxon>
        <taxon>Streptophyta</taxon>
        <taxon>Embryophyta</taxon>
        <taxon>Tracheophyta</taxon>
        <taxon>Spermatophyta</taxon>
        <taxon>Magnoliopsida</taxon>
        <taxon>eudicotyledons</taxon>
        <taxon>Gunneridae</taxon>
        <taxon>Pentapetalae</taxon>
        <taxon>rosids</taxon>
        <taxon>malvids</taxon>
        <taxon>Malvales</taxon>
        <taxon>Malvaceae</taxon>
        <taxon>Grewioideae</taxon>
        <taxon>Apeibeae</taxon>
        <taxon>Corchorus</taxon>
    </lineage>
</organism>
<gene>
    <name evidence="1" type="ORF">COLO4_01861</name>
</gene>
<keyword evidence="2" id="KW-1185">Reference proteome</keyword>
<dbReference type="Proteomes" id="UP000187203">
    <property type="component" value="Unassembled WGS sequence"/>
</dbReference>
<evidence type="ECO:0000313" key="1">
    <source>
        <dbReference type="EMBL" id="OMP13339.1"/>
    </source>
</evidence>
<protein>
    <submittedName>
        <fullName evidence="1">Phospho-2-dehydro-3-deoxyheptonate aldolase AroH</fullName>
    </submittedName>
</protein>
<dbReference type="EMBL" id="AWUE01004538">
    <property type="protein sequence ID" value="OMP13339.1"/>
    <property type="molecule type" value="Genomic_DNA"/>
</dbReference>
<comment type="caution">
    <text evidence="1">The sequence shown here is derived from an EMBL/GenBank/DDBJ whole genome shotgun (WGS) entry which is preliminary data.</text>
</comment>
<accession>A0A1R3L223</accession>
<evidence type="ECO:0000313" key="2">
    <source>
        <dbReference type="Proteomes" id="UP000187203"/>
    </source>
</evidence>
<sequence length="83" mass="9378">MQLLAQLAITGNRQRPLRMLFAEICPDIQQQIEPFLVIKPPDRQRLAAALTPLKAFVHHRIGDLLAADMPAAEDLLIFIYGPY</sequence>
<name>A0A1R3L223_9ROSI</name>